<dbReference type="EMBL" id="LT629772">
    <property type="protein sequence ID" value="SDS79287.1"/>
    <property type="molecule type" value="Genomic_DNA"/>
</dbReference>
<evidence type="ECO:0000256" key="1">
    <source>
        <dbReference type="SAM" id="MobiDB-lite"/>
    </source>
</evidence>
<sequence>MVLTAGLAVNRLGWADELAGSPEGSPSPSRSVSVSEKASAKPSKAAKSHKPTTKPSTKRTAPQRVATNGPRKYTPAQLWGAPKGKRGALITYTVRVQHGLPYDAKQTARFIHGVLNDKRSWGRSGQWRLKLVPTTADSDVDIYLVTRTTTDRLCAPLQTRRKVSCFNNGRVVLNADRWAYGAKSYGKDLIGYRRNLVNHEFGHSLGHGHVSCPGKGKRAPIMMQQTKGLDGCRRNPWPNPKG</sequence>
<name>A0A1H1V393_9ACTN</name>
<dbReference type="STRING" id="630515.SAMN04489812_3050"/>
<evidence type="ECO:0000259" key="2">
    <source>
        <dbReference type="Pfam" id="PF11350"/>
    </source>
</evidence>
<feature type="domain" description="DUF3152" evidence="2">
    <location>
        <begin position="72"/>
        <end position="230"/>
    </location>
</feature>
<dbReference type="SUPFAM" id="SSF55486">
    <property type="entry name" value="Metalloproteases ('zincins'), catalytic domain"/>
    <property type="match status" value="1"/>
</dbReference>
<dbReference type="GO" id="GO:0008237">
    <property type="term" value="F:metallopeptidase activity"/>
    <property type="evidence" value="ECO:0007669"/>
    <property type="project" value="InterPro"/>
</dbReference>
<organism evidence="3 4">
    <name type="scientific">Microlunatus soli</name>
    <dbReference type="NCBI Taxonomy" id="630515"/>
    <lineage>
        <taxon>Bacteria</taxon>
        <taxon>Bacillati</taxon>
        <taxon>Actinomycetota</taxon>
        <taxon>Actinomycetes</taxon>
        <taxon>Propionibacteriales</taxon>
        <taxon>Propionibacteriaceae</taxon>
        <taxon>Microlunatus</taxon>
    </lineage>
</organism>
<accession>A0A1H1V393</accession>
<keyword evidence="4" id="KW-1185">Reference proteome</keyword>
<feature type="region of interest" description="Disordered" evidence="1">
    <location>
        <begin position="16"/>
        <end position="80"/>
    </location>
</feature>
<dbReference type="Gene3D" id="3.40.390.10">
    <property type="entry name" value="Collagenase (Catalytic Domain)"/>
    <property type="match status" value="1"/>
</dbReference>
<dbReference type="InterPro" id="IPR022603">
    <property type="entry name" value="DUF3152"/>
</dbReference>
<dbReference type="InterPro" id="IPR024079">
    <property type="entry name" value="MetalloPept_cat_dom_sf"/>
</dbReference>
<evidence type="ECO:0000313" key="3">
    <source>
        <dbReference type="EMBL" id="SDS79287.1"/>
    </source>
</evidence>
<protein>
    <recommendedName>
        <fullName evidence="2">DUF3152 domain-containing protein</fullName>
    </recommendedName>
</protein>
<dbReference type="Proteomes" id="UP000199103">
    <property type="component" value="Chromosome I"/>
</dbReference>
<evidence type="ECO:0000313" key="4">
    <source>
        <dbReference type="Proteomes" id="UP000199103"/>
    </source>
</evidence>
<feature type="compositionally biased region" description="Low complexity" evidence="1">
    <location>
        <begin position="19"/>
        <end position="43"/>
    </location>
</feature>
<reference evidence="3 4" key="1">
    <citation type="submission" date="2016-10" db="EMBL/GenBank/DDBJ databases">
        <authorList>
            <person name="de Groot N.N."/>
        </authorList>
    </citation>
    <scope>NUCLEOTIDE SEQUENCE [LARGE SCALE GENOMIC DNA]</scope>
    <source>
        <strain evidence="3 4">DSM 21800</strain>
    </source>
</reference>
<proteinExistence type="predicted"/>
<dbReference type="Pfam" id="PF11350">
    <property type="entry name" value="DUF3152"/>
    <property type="match status" value="1"/>
</dbReference>
<gene>
    <name evidence="3" type="ORF">SAMN04489812_3050</name>
</gene>
<dbReference type="AlphaFoldDB" id="A0A1H1V393"/>